<dbReference type="EMBL" id="CP000860">
    <property type="protein sequence ID" value="ACA58916.1"/>
    <property type="molecule type" value="Genomic_DNA"/>
</dbReference>
<dbReference type="Gene3D" id="1.10.238.260">
    <property type="match status" value="1"/>
</dbReference>
<dbReference type="AlphaFoldDB" id="B1I1Y4"/>
<dbReference type="HOGENOM" id="CLU_022158_7_0_9"/>
<dbReference type="InterPro" id="IPR000891">
    <property type="entry name" value="PYR_CT"/>
</dbReference>
<dbReference type="InterPro" id="IPR005675">
    <property type="entry name" value="Citramal_synthase"/>
</dbReference>
<dbReference type="EC" id="2.3.3.21" evidence="8"/>
<dbReference type="Pfam" id="PF00682">
    <property type="entry name" value="HMGL-like"/>
    <property type="match status" value="1"/>
</dbReference>
<gene>
    <name evidence="11" type="ordered locus">Daud_0358</name>
</gene>
<proteinExistence type="inferred from homology"/>
<dbReference type="Pfam" id="PF22617">
    <property type="entry name" value="HCS_D2"/>
    <property type="match status" value="1"/>
</dbReference>
<keyword evidence="5 9" id="KW-0808">Transferase</keyword>
<dbReference type="SUPFAM" id="SSF51569">
    <property type="entry name" value="Aldolase"/>
    <property type="match status" value="1"/>
</dbReference>
<sequence>MSAIQIYDTTLRDGTQGEGVAFSVEDKIKITRRLDRMGFHYVEGGWPGSNPKDLEFFRQIRNERFRQAKVAAFGSTRKAGRPADQDANLLAILESGVCTATIFGKSWDFHVYRALGTTLEENLAMVADSVAFLKSRGLEVLFDAEHFFDGYRANPQYAMAVLRAAQDAGADMVVLCDTNGGTLPTELKEIVTYVREALEVPLGIHAHNDGGLAAANSILAVEAGCIQVQGTINGYGERCGNVDLCTVIPNLVFKKRLACIPEENLVYLTDLSRYVSELANKSPESRQPFVGTSAFAHKGGIHVNALLKDRQTYEHIPPESVGNKRRVLVSELSGLSNLVYKYRELNLGPERDSAEYRRILNELKDLEHQGFQFEGAEGSFELLMRKAYNGYQKPFRLETMRILTELRDEGHVYSEAIIKLRVNDEIVHTAAEGNGPVNALDAALRKALEEFYPVIRNMRLHDYKVRVLNEKEGTGAVVRVLIETGDGRKSWGTVGVSSNIIEASWQALADSFAYGILKLKENGAPDAQAP</sequence>
<dbReference type="SMART" id="SM00917">
    <property type="entry name" value="LeuA_dimer"/>
    <property type="match status" value="1"/>
</dbReference>
<dbReference type="InterPro" id="IPR054691">
    <property type="entry name" value="LeuA/HCS_post-cat"/>
</dbReference>
<dbReference type="UniPathway" id="UPA00047">
    <property type="reaction ID" value="UER00066"/>
</dbReference>
<dbReference type="eggNOG" id="COG0119">
    <property type="taxonomic scope" value="Bacteria"/>
</dbReference>
<evidence type="ECO:0000256" key="2">
    <source>
        <dbReference type="ARBA" id="ARBA00006154"/>
    </source>
</evidence>
<organism evidence="11 12">
    <name type="scientific">Desulforudis audaxviator (strain MP104C)</name>
    <dbReference type="NCBI Taxonomy" id="477974"/>
    <lineage>
        <taxon>Bacteria</taxon>
        <taxon>Bacillati</taxon>
        <taxon>Bacillota</taxon>
        <taxon>Clostridia</taxon>
        <taxon>Thermoanaerobacterales</taxon>
        <taxon>Candidatus Desulforudaceae</taxon>
        <taxon>Candidatus Desulforudis</taxon>
    </lineage>
</organism>
<dbReference type="Gene3D" id="3.20.20.70">
    <property type="entry name" value="Aldolase class I"/>
    <property type="match status" value="1"/>
</dbReference>
<dbReference type="PANTHER" id="PTHR43538">
    <property type="entry name" value="ALPHA-IPM SYNTHASE/HOMOCITRATE SYNTHASE"/>
    <property type="match status" value="1"/>
</dbReference>
<comment type="similarity">
    <text evidence="2 9">Belongs to the alpha-IPM synthase/homocitrate synthase family.</text>
</comment>
<evidence type="ECO:0000256" key="5">
    <source>
        <dbReference type="ARBA" id="ARBA00022679"/>
    </source>
</evidence>
<keyword evidence="6" id="KW-0100">Branched-chain amino acid biosynthesis</keyword>
<evidence type="ECO:0000259" key="10">
    <source>
        <dbReference type="PROSITE" id="PS50991"/>
    </source>
</evidence>
<dbReference type="InterPro" id="IPR036230">
    <property type="entry name" value="LeuA_allosteric_dom_sf"/>
</dbReference>
<dbReference type="STRING" id="477974.Daud_0358"/>
<dbReference type="GO" id="GO:0003852">
    <property type="term" value="F:2-isopropylmalate synthase activity"/>
    <property type="evidence" value="ECO:0007669"/>
    <property type="project" value="InterPro"/>
</dbReference>
<dbReference type="NCBIfam" id="TIGR00977">
    <property type="entry name" value="citramal_synth"/>
    <property type="match status" value="1"/>
</dbReference>
<dbReference type="SUPFAM" id="SSF110921">
    <property type="entry name" value="2-isopropylmalate synthase LeuA, allosteric (dimerisation) domain"/>
    <property type="match status" value="1"/>
</dbReference>
<dbReference type="OrthoDB" id="9804858at2"/>
<dbReference type="InterPro" id="IPR013785">
    <property type="entry name" value="Aldolase_TIM"/>
</dbReference>
<comment type="catalytic activity">
    <reaction evidence="7">
        <text>pyruvate + acetyl-CoA + H2O = (3R)-citramalate + CoA + H(+)</text>
        <dbReference type="Rhea" id="RHEA:19045"/>
        <dbReference type="ChEBI" id="CHEBI:15361"/>
        <dbReference type="ChEBI" id="CHEBI:15377"/>
        <dbReference type="ChEBI" id="CHEBI:15378"/>
        <dbReference type="ChEBI" id="CHEBI:30934"/>
        <dbReference type="ChEBI" id="CHEBI:57287"/>
        <dbReference type="ChEBI" id="CHEBI:57288"/>
        <dbReference type="EC" id="2.3.3.21"/>
    </reaction>
</comment>
<dbReference type="Pfam" id="PF08502">
    <property type="entry name" value="LeuA_dimer"/>
    <property type="match status" value="1"/>
</dbReference>
<dbReference type="RefSeq" id="WP_012301508.1">
    <property type="nucleotide sequence ID" value="NC_010424.1"/>
</dbReference>
<evidence type="ECO:0000256" key="7">
    <source>
        <dbReference type="ARBA" id="ARBA00048263"/>
    </source>
</evidence>
<accession>B1I1Y4</accession>
<name>B1I1Y4_DESAP</name>
<comment type="pathway">
    <text evidence="1">Amino-acid biosynthesis; L-isoleucine biosynthesis; 2-oxobutanoate from pyruvate: step 1/3.</text>
</comment>
<dbReference type="PROSITE" id="PS50991">
    <property type="entry name" value="PYR_CT"/>
    <property type="match status" value="1"/>
</dbReference>
<keyword evidence="12" id="KW-1185">Reference proteome</keyword>
<keyword evidence="3" id="KW-0028">Amino-acid biosynthesis</keyword>
<dbReference type="GO" id="GO:0043714">
    <property type="term" value="F:(R)-citramalate synthase activity"/>
    <property type="evidence" value="ECO:0007669"/>
    <property type="project" value="UniProtKB-UniRule"/>
</dbReference>
<dbReference type="PANTHER" id="PTHR43538:SF1">
    <property type="entry name" value="(R)-CITRAMALATE SYNTHASE"/>
    <property type="match status" value="1"/>
</dbReference>
<dbReference type="PROSITE" id="PS00816">
    <property type="entry name" value="AIPM_HOMOCIT_SYNTH_2"/>
    <property type="match status" value="1"/>
</dbReference>
<evidence type="ECO:0000313" key="11">
    <source>
        <dbReference type="EMBL" id="ACA58916.1"/>
    </source>
</evidence>
<dbReference type="GO" id="GO:0009098">
    <property type="term" value="P:L-leucine biosynthetic process"/>
    <property type="evidence" value="ECO:0007669"/>
    <property type="project" value="InterPro"/>
</dbReference>
<evidence type="ECO:0000256" key="1">
    <source>
        <dbReference type="ARBA" id="ARBA00004743"/>
    </source>
</evidence>
<dbReference type="CDD" id="cd07941">
    <property type="entry name" value="DRE_TIM_LeuA3"/>
    <property type="match status" value="1"/>
</dbReference>
<dbReference type="GO" id="GO:0009097">
    <property type="term" value="P:isoleucine biosynthetic process"/>
    <property type="evidence" value="ECO:0007669"/>
    <property type="project" value="UniProtKB-UniRule"/>
</dbReference>
<reference evidence="11 12" key="2">
    <citation type="journal article" date="2008" name="Science">
        <title>Environmental genomics reveals a single-species ecosystem deep within Earth.</title>
        <authorList>
            <person name="Chivian D."/>
            <person name="Brodie E.L."/>
            <person name="Alm E.J."/>
            <person name="Culley D.E."/>
            <person name="Dehal P.S."/>
            <person name="Desantis T.Z."/>
            <person name="Gihring T.M."/>
            <person name="Lapidus A."/>
            <person name="Lin L.H."/>
            <person name="Lowry S.R."/>
            <person name="Moser D.P."/>
            <person name="Richardson P.M."/>
            <person name="Southam G."/>
            <person name="Wanger G."/>
            <person name="Pratt L.M."/>
            <person name="Andersen G.L."/>
            <person name="Hazen T.C."/>
            <person name="Brockman F.J."/>
            <person name="Arkin A.P."/>
            <person name="Onstott T.C."/>
        </authorList>
    </citation>
    <scope>NUCLEOTIDE SEQUENCE [LARGE SCALE GENOMIC DNA]</scope>
    <source>
        <strain evidence="11 12">MP104C</strain>
    </source>
</reference>
<feature type="domain" description="Pyruvate carboxyltransferase" evidence="10">
    <location>
        <begin position="4"/>
        <end position="272"/>
    </location>
</feature>
<dbReference type="PROSITE" id="PS00815">
    <property type="entry name" value="AIPM_HOMOCIT_SYNTH_1"/>
    <property type="match status" value="1"/>
</dbReference>
<evidence type="ECO:0000256" key="8">
    <source>
        <dbReference type="NCBIfam" id="TIGR00977"/>
    </source>
</evidence>
<evidence type="ECO:0000256" key="6">
    <source>
        <dbReference type="ARBA" id="ARBA00023304"/>
    </source>
</evidence>
<reference evidence="12" key="1">
    <citation type="submission" date="2007-10" db="EMBL/GenBank/DDBJ databases">
        <title>Complete sequence of chromosome of Desulforudis audaxviator MP104C.</title>
        <authorList>
            <person name="Copeland A."/>
            <person name="Lucas S."/>
            <person name="Lapidus A."/>
            <person name="Barry K."/>
            <person name="Glavina del Rio T."/>
            <person name="Dalin E."/>
            <person name="Tice H."/>
            <person name="Bruce D."/>
            <person name="Pitluck S."/>
            <person name="Lowry S.R."/>
            <person name="Larimer F."/>
            <person name="Land M.L."/>
            <person name="Hauser L."/>
            <person name="Kyrpides N."/>
            <person name="Ivanova N.N."/>
            <person name="Richardson P."/>
        </authorList>
    </citation>
    <scope>NUCLEOTIDE SEQUENCE [LARGE SCALE GENOMIC DNA]</scope>
    <source>
        <strain evidence="12">MP104C</strain>
    </source>
</reference>
<dbReference type="Gene3D" id="3.30.160.270">
    <property type="match status" value="1"/>
</dbReference>
<dbReference type="InterPro" id="IPR013709">
    <property type="entry name" value="2-isopropylmalate_synth_dimer"/>
</dbReference>
<evidence type="ECO:0000256" key="4">
    <source>
        <dbReference type="ARBA" id="ARBA00022624"/>
    </source>
</evidence>
<dbReference type="KEGG" id="dau:Daud_0358"/>
<evidence type="ECO:0000256" key="3">
    <source>
        <dbReference type="ARBA" id="ARBA00022605"/>
    </source>
</evidence>
<protein>
    <recommendedName>
        <fullName evidence="8">Citramalate synthase</fullName>
        <ecNumber evidence="8">2.3.3.21</ecNumber>
    </recommendedName>
</protein>
<dbReference type="InterPro" id="IPR002034">
    <property type="entry name" value="AIPM/Hcit_synth_CS"/>
</dbReference>
<keyword evidence="4" id="KW-0412">Isoleucine biosynthesis</keyword>
<dbReference type="Proteomes" id="UP000008544">
    <property type="component" value="Chromosome"/>
</dbReference>
<evidence type="ECO:0000313" key="12">
    <source>
        <dbReference type="Proteomes" id="UP000008544"/>
    </source>
</evidence>
<evidence type="ECO:0000256" key="9">
    <source>
        <dbReference type="RuleBase" id="RU003523"/>
    </source>
</evidence>